<organism evidence="1 2">
    <name type="scientific">Caligus rogercresseyi</name>
    <name type="common">Sea louse</name>
    <dbReference type="NCBI Taxonomy" id="217165"/>
    <lineage>
        <taxon>Eukaryota</taxon>
        <taxon>Metazoa</taxon>
        <taxon>Ecdysozoa</taxon>
        <taxon>Arthropoda</taxon>
        <taxon>Crustacea</taxon>
        <taxon>Multicrustacea</taxon>
        <taxon>Hexanauplia</taxon>
        <taxon>Copepoda</taxon>
        <taxon>Siphonostomatoida</taxon>
        <taxon>Caligidae</taxon>
        <taxon>Caligus</taxon>
    </lineage>
</organism>
<keyword evidence="2" id="KW-1185">Reference proteome</keyword>
<sequence>MVFTPSYNTKAKRGMEALWGLPPVECHYRTGLISYPSHPRLFSPSRRMHNFF</sequence>
<dbReference type="EMBL" id="CP045891">
    <property type="protein sequence ID" value="QQP57810.1"/>
    <property type="molecule type" value="Genomic_DNA"/>
</dbReference>
<accession>A0A7T8KKV2</accession>
<evidence type="ECO:0000313" key="2">
    <source>
        <dbReference type="Proteomes" id="UP000595437"/>
    </source>
</evidence>
<proteinExistence type="predicted"/>
<evidence type="ECO:0000313" key="1">
    <source>
        <dbReference type="EMBL" id="QQP57810.1"/>
    </source>
</evidence>
<dbReference type="AlphaFoldDB" id="A0A7T8KKV2"/>
<gene>
    <name evidence="1" type="ORF">FKW44_002923</name>
</gene>
<dbReference type="Proteomes" id="UP000595437">
    <property type="component" value="Chromosome 2"/>
</dbReference>
<name>A0A7T8KKV2_CALRO</name>
<reference evidence="2" key="1">
    <citation type="submission" date="2021-01" db="EMBL/GenBank/DDBJ databases">
        <title>Caligus Genome Assembly.</title>
        <authorList>
            <person name="Gallardo-Escarate C."/>
        </authorList>
    </citation>
    <scope>NUCLEOTIDE SEQUENCE [LARGE SCALE GENOMIC DNA]</scope>
</reference>
<protein>
    <submittedName>
        <fullName evidence="1">Pol polyprotein</fullName>
    </submittedName>
</protein>